<keyword evidence="2" id="KW-0238">DNA-binding</keyword>
<dbReference type="Pfam" id="PF00072">
    <property type="entry name" value="Response_reg"/>
    <property type="match status" value="1"/>
</dbReference>
<gene>
    <name evidence="6" type="ORF">SAMN04515674_101185</name>
</gene>
<evidence type="ECO:0000256" key="3">
    <source>
        <dbReference type="PROSITE-ProRule" id="PRU00169"/>
    </source>
</evidence>
<evidence type="ECO:0000313" key="7">
    <source>
        <dbReference type="Proteomes" id="UP000199306"/>
    </source>
</evidence>
<dbReference type="SMART" id="SM00421">
    <property type="entry name" value="HTH_LUXR"/>
    <property type="match status" value="1"/>
</dbReference>
<dbReference type="InterPro" id="IPR036388">
    <property type="entry name" value="WH-like_DNA-bd_sf"/>
</dbReference>
<dbReference type="InterPro" id="IPR058245">
    <property type="entry name" value="NreC/VraR/RcsB-like_REC"/>
</dbReference>
<dbReference type="InterPro" id="IPR001789">
    <property type="entry name" value="Sig_transdc_resp-reg_receiver"/>
</dbReference>
<dbReference type="Pfam" id="PF00196">
    <property type="entry name" value="GerE"/>
    <property type="match status" value="1"/>
</dbReference>
<dbReference type="InterPro" id="IPR016032">
    <property type="entry name" value="Sig_transdc_resp-reg_C-effctor"/>
</dbReference>
<evidence type="ECO:0000256" key="1">
    <source>
        <dbReference type="ARBA" id="ARBA00022553"/>
    </source>
</evidence>
<dbReference type="PRINTS" id="PR00038">
    <property type="entry name" value="HTHLUXR"/>
</dbReference>
<organism evidence="6 7">
    <name type="scientific">Pseudarcicella hirudinis</name>
    <dbReference type="NCBI Taxonomy" id="1079859"/>
    <lineage>
        <taxon>Bacteria</taxon>
        <taxon>Pseudomonadati</taxon>
        <taxon>Bacteroidota</taxon>
        <taxon>Cytophagia</taxon>
        <taxon>Cytophagales</taxon>
        <taxon>Flectobacillaceae</taxon>
        <taxon>Pseudarcicella</taxon>
    </lineage>
</organism>
<dbReference type="SMART" id="SM00448">
    <property type="entry name" value="REC"/>
    <property type="match status" value="1"/>
</dbReference>
<evidence type="ECO:0000256" key="2">
    <source>
        <dbReference type="ARBA" id="ARBA00023125"/>
    </source>
</evidence>
<dbReference type="PROSITE" id="PS50043">
    <property type="entry name" value="HTH_LUXR_2"/>
    <property type="match status" value="1"/>
</dbReference>
<dbReference type="STRING" id="1079859.SAMN04515674_101185"/>
<protein>
    <submittedName>
        <fullName evidence="6">Two component transcriptional regulator, LuxR family</fullName>
    </submittedName>
</protein>
<feature type="modified residue" description="4-aspartylphosphate" evidence="3">
    <location>
        <position position="62"/>
    </location>
</feature>
<keyword evidence="1 3" id="KW-0597">Phosphoprotein</keyword>
<dbReference type="PROSITE" id="PS50110">
    <property type="entry name" value="RESPONSE_REGULATORY"/>
    <property type="match status" value="1"/>
</dbReference>
<dbReference type="GO" id="GO:0003677">
    <property type="term" value="F:DNA binding"/>
    <property type="evidence" value="ECO:0007669"/>
    <property type="project" value="UniProtKB-KW"/>
</dbReference>
<feature type="domain" description="Response regulatory" evidence="5">
    <location>
        <begin position="11"/>
        <end position="135"/>
    </location>
</feature>
<dbReference type="Gene3D" id="3.40.50.2300">
    <property type="match status" value="1"/>
</dbReference>
<dbReference type="CDD" id="cd06170">
    <property type="entry name" value="LuxR_C_like"/>
    <property type="match status" value="1"/>
</dbReference>
<dbReference type="GO" id="GO:0006355">
    <property type="term" value="P:regulation of DNA-templated transcription"/>
    <property type="evidence" value="ECO:0007669"/>
    <property type="project" value="InterPro"/>
</dbReference>
<dbReference type="InterPro" id="IPR000792">
    <property type="entry name" value="Tscrpt_reg_LuxR_C"/>
</dbReference>
<dbReference type="CDD" id="cd17535">
    <property type="entry name" value="REC_NarL-like"/>
    <property type="match status" value="1"/>
</dbReference>
<reference evidence="6 7" key="1">
    <citation type="submission" date="2016-10" db="EMBL/GenBank/DDBJ databases">
        <authorList>
            <person name="de Groot N.N."/>
        </authorList>
    </citation>
    <scope>NUCLEOTIDE SEQUENCE [LARGE SCALE GENOMIC DNA]</scope>
    <source>
        <strain evidence="7">E92,LMG 26720,CCM 7988</strain>
    </source>
</reference>
<dbReference type="InterPro" id="IPR011006">
    <property type="entry name" value="CheY-like_superfamily"/>
</dbReference>
<dbReference type="Gene3D" id="1.10.10.10">
    <property type="entry name" value="Winged helix-like DNA-binding domain superfamily/Winged helix DNA-binding domain"/>
    <property type="match status" value="1"/>
</dbReference>
<keyword evidence="7" id="KW-1185">Reference proteome</keyword>
<dbReference type="InterPro" id="IPR039420">
    <property type="entry name" value="WalR-like"/>
</dbReference>
<accession>A0A1I5MAA8</accession>
<evidence type="ECO:0000259" key="4">
    <source>
        <dbReference type="PROSITE" id="PS50043"/>
    </source>
</evidence>
<sequence>MPDPYMNQAIKILIAEDHPVVAEGYANLLKDSADFHTVGIAGTAQEVYHYLKTQKIDVLLLDLVLPNIRLHEYSQLAGYDILDFIKTNNIDVRVIVLSSHEEPSFIVKAQSKGAMGYLSKKVDRFEIREAIRRVELEKKEYIQKHLLSQIIDNTNTDGITLTQRERSILIYISEGLTSKQIADKLSLANDTIRDYREGLIKKFGAKNSVNLVKIASENGYLIQL</sequence>
<dbReference type="SUPFAM" id="SSF52172">
    <property type="entry name" value="CheY-like"/>
    <property type="match status" value="1"/>
</dbReference>
<dbReference type="AlphaFoldDB" id="A0A1I5MAA8"/>
<evidence type="ECO:0000259" key="5">
    <source>
        <dbReference type="PROSITE" id="PS50110"/>
    </source>
</evidence>
<evidence type="ECO:0000313" key="6">
    <source>
        <dbReference type="EMBL" id="SFP05896.1"/>
    </source>
</evidence>
<feature type="domain" description="HTH luxR-type" evidence="4">
    <location>
        <begin position="154"/>
        <end position="219"/>
    </location>
</feature>
<dbReference type="PANTHER" id="PTHR43214">
    <property type="entry name" value="TWO-COMPONENT RESPONSE REGULATOR"/>
    <property type="match status" value="1"/>
</dbReference>
<dbReference type="EMBL" id="FOXH01000001">
    <property type="protein sequence ID" value="SFP05896.1"/>
    <property type="molecule type" value="Genomic_DNA"/>
</dbReference>
<proteinExistence type="predicted"/>
<dbReference type="Proteomes" id="UP000199306">
    <property type="component" value="Unassembled WGS sequence"/>
</dbReference>
<dbReference type="GO" id="GO:0000160">
    <property type="term" value="P:phosphorelay signal transduction system"/>
    <property type="evidence" value="ECO:0007669"/>
    <property type="project" value="InterPro"/>
</dbReference>
<dbReference type="SUPFAM" id="SSF46894">
    <property type="entry name" value="C-terminal effector domain of the bipartite response regulators"/>
    <property type="match status" value="1"/>
</dbReference>
<dbReference type="OrthoDB" id="9797341at2"/>
<name>A0A1I5MAA8_9BACT</name>